<dbReference type="NCBIfam" id="TIGR04235">
    <property type="entry name" value="seadorna_VP4"/>
    <property type="match status" value="1"/>
</dbReference>
<reference evidence="1" key="1">
    <citation type="journal article" date="2016" name="Nature">
        <title>Redefining the invertebrate RNA virosphere.</title>
        <authorList>
            <person name="Shi M."/>
            <person name="Lin X.D."/>
            <person name="Tian J.H."/>
            <person name="Chen L.J."/>
            <person name="Chen X."/>
            <person name="Li C.X."/>
            <person name="Qin X.C."/>
            <person name="Li J."/>
            <person name="Cao J.P."/>
            <person name="Eden J.S."/>
            <person name="Buchmann J."/>
            <person name="Wang W."/>
            <person name="Xu J."/>
            <person name="Holmes E.C."/>
            <person name="Zhang Y.Z."/>
        </authorList>
    </citation>
    <scope>NUCLEOTIDE SEQUENCE</scope>
    <source>
        <strain evidence="1">QTM104536</strain>
    </source>
</reference>
<dbReference type="InterPro" id="IPR026383">
    <property type="entry name" value="Seadorna_VP4"/>
</dbReference>
<organism evidence="1">
    <name type="scientific">Banna virus</name>
    <name type="common">BAV</name>
    <dbReference type="NCBI Taxonomy" id="77763"/>
    <lineage>
        <taxon>Viruses</taxon>
        <taxon>Riboviria</taxon>
        <taxon>Orthornavirae</taxon>
        <taxon>Duplornaviricota</taxon>
        <taxon>Resentoviricetes</taxon>
        <taxon>Reovirales</taxon>
        <taxon>Sedoreoviridae</taxon>
        <taxon>Seadornavirus</taxon>
        <taxon>Seadornavirus bannaense</taxon>
    </lineage>
</organism>
<name>A0A1L3KNY6_BANNV</name>
<dbReference type="EMBL" id="KX884641">
    <property type="protein sequence ID" value="APG79121.1"/>
    <property type="molecule type" value="Genomic_RNA"/>
</dbReference>
<proteinExistence type="predicted"/>
<sequence length="628" mass="70367">MAWVTQTYNPGLSQNNVISLTGNDRTVSDGTFNSMIMPKAVIANEREHFMKTRLDKIEHELSRNTKQEMVDRQSLADDYKALNLAIGQEIRLDVATQHQLNRLGSAMYKADHERESELTDLINRIRENEITVNGILENQKAITAAERADLVLEIVASTAKSVSAAGRAAADGSGVVPIFGPSVANGIKAGIDIADSVAEAAIAVKESGIVTQLNDVYHAFQSVHVAPNDVIKPAVAVANTSTELVGNLQTIYSRLRSHSDIGFKKVTVGDLIPNSYMIKPVNSTEYSSWQLYVVHPVQGSLGLVVQIMGDSLTYNVFAQYGVSSASEFGKTVLTGGVTNTSLEGFKVKFQTKVTAQQALSLVMALKDAASMLSQGEMVGYFEQYINLALEPDNLRLLDNMHKYHHLLTSQNSPINWNYHDEEMHKWLDARKNANYETMEQEDGQVVADIHIPKVFNDLRNTTMHCKLDGQQNIAGYTVYEYLMGPWAHYGDIDYSVIVETFSEETKWYCEIIGVDGHLIIEKSVQHRPEKILELTVNDAGVTQFKGKNHDRLKLKVYVKDALSVKVFRNWIGINAPRVKTKLFNDHVNFKYDYSHFDKNISPKHLRLNDLGWHTWDQYDNGNWTNIKA</sequence>
<dbReference type="Pfam" id="PF25644">
    <property type="entry name" value="Seadorna_VP4"/>
    <property type="match status" value="1"/>
</dbReference>
<accession>A0A1L3KNY6</accession>
<protein>
    <submittedName>
        <fullName evidence="1">Banna VP4</fullName>
    </submittedName>
</protein>
<evidence type="ECO:0000313" key="1">
    <source>
        <dbReference type="EMBL" id="APG79121.1"/>
    </source>
</evidence>